<dbReference type="GeneID" id="26795792"/>
<keyword evidence="2" id="KW-1185">Reference proteome</keyword>
<dbReference type="EMBL" id="KR604693">
    <property type="protein sequence ID" value="AKN21162.1"/>
    <property type="molecule type" value="Genomic_DNA"/>
</dbReference>
<protein>
    <submittedName>
        <fullName evidence="1">Uncharacterized protein</fullName>
    </submittedName>
</protein>
<dbReference type="RefSeq" id="YP_009224636.1">
    <property type="nucleotide sequence ID" value="NC_029081.1"/>
</dbReference>
<name>A0A0H3YJ50_9CAUD</name>
<organism evidence="1 2">
    <name type="scientific">Pectobacterium phage Peat1</name>
    <dbReference type="NCBI Taxonomy" id="1654601"/>
    <lineage>
        <taxon>Viruses</taxon>
        <taxon>Duplodnaviria</taxon>
        <taxon>Heunggongvirae</taxon>
        <taxon>Uroviricota</taxon>
        <taxon>Caudoviricetes</taxon>
        <taxon>Autographivirales</taxon>
        <taxon>Autoscriptoviridae</taxon>
        <taxon>Corkvirinae</taxon>
        <taxon>Phimunavirus</taxon>
        <taxon>Phimunavirus peat1</taxon>
    </lineage>
</organism>
<dbReference type="OrthoDB" id="28240at10239"/>
<dbReference type="KEGG" id="vg:26795792"/>
<evidence type="ECO:0000313" key="2">
    <source>
        <dbReference type="Proteomes" id="UP000203782"/>
    </source>
</evidence>
<reference evidence="1 2" key="1">
    <citation type="journal article" date="2015" name="Genome Announc.">
        <title>Complete Genome Sequence of Phytopathogenic Pectobacterium atrosepticum Bacteriophage Peat1.</title>
        <authorList>
            <person name="Kalischuk M."/>
            <person name="Hachey J."/>
            <person name="Kawchuk L."/>
        </authorList>
    </citation>
    <scope>NUCLEOTIDE SEQUENCE [LARGE SCALE GENOMIC DNA]</scope>
</reference>
<sequence>MNQNKFNPETLLMNSRAALEINTKAVQAELKAMYCRKARRCGMTLEAYCQRFGIRGVI</sequence>
<dbReference type="InterPro" id="IPR055691">
    <property type="entry name" value="DUF7267"/>
</dbReference>
<evidence type="ECO:0000313" key="1">
    <source>
        <dbReference type="EMBL" id="AKN21162.1"/>
    </source>
</evidence>
<proteinExistence type="predicted"/>
<dbReference type="Proteomes" id="UP000203782">
    <property type="component" value="Segment"/>
</dbReference>
<accession>A0A0H3YJ50</accession>
<dbReference type="Pfam" id="PF23929">
    <property type="entry name" value="DUF7267"/>
    <property type="match status" value="1"/>
</dbReference>